<dbReference type="EMBL" id="CAKOFQ010007041">
    <property type="protein sequence ID" value="CAH1988264.1"/>
    <property type="molecule type" value="Genomic_DNA"/>
</dbReference>
<dbReference type="InterPro" id="IPR019734">
    <property type="entry name" value="TPR_rpt"/>
</dbReference>
<dbReference type="InterPro" id="IPR052769">
    <property type="entry name" value="TPR_domain_protein"/>
</dbReference>
<feature type="repeat" description="TPR" evidence="1">
    <location>
        <begin position="173"/>
        <end position="206"/>
    </location>
</feature>
<accession>A0A9P0L8D4</accession>
<dbReference type="PROSITE" id="PS50005">
    <property type="entry name" value="TPR"/>
    <property type="match status" value="1"/>
</dbReference>
<dbReference type="SUPFAM" id="SSF48452">
    <property type="entry name" value="TPR-like"/>
    <property type="match status" value="1"/>
</dbReference>
<organism evidence="3 4">
    <name type="scientific">Acanthoscelides obtectus</name>
    <name type="common">Bean weevil</name>
    <name type="synonym">Bruchus obtectus</name>
    <dbReference type="NCBI Taxonomy" id="200917"/>
    <lineage>
        <taxon>Eukaryota</taxon>
        <taxon>Metazoa</taxon>
        <taxon>Ecdysozoa</taxon>
        <taxon>Arthropoda</taxon>
        <taxon>Hexapoda</taxon>
        <taxon>Insecta</taxon>
        <taxon>Pterygota</taxon>
        <taxon>Neoptera</taxon>
        <taxon>Endopterygota</taxon>
        <taxon>Coleoptera</taxon>
        <taxon>Polyphaga</taxon>
        <taxon>Cucujiformia</taxon>
        <taxon>Chrysomeloidea</taxon>
        <taxon>Chrysomelidae</taxon>
        <taxon>Bruchinae</taxon>
        <taxon>Bruchini</taxon>
        <taxon>Acanthoscelides</taxon>
    </lineage>
</organism>
<dbReference type="InterPro" id="IPR011990">
    <property type="entry name" value="TPR-like_helical_dom_sf"/>
</dbReference>
<dbReference type="Proteomes" id="UP001152888">
    <property type="component" value="Unassembled WGS sequence"/>
</dbReference>
<gene>
    <name evidence="3" type="ORF">ACAOBT_LOCUS18367</name>
</gene>
<dbReference type="PANTHER" id="PTHR46014:SF1">
    <property type="entry name" value="TETRATRICOPEPTIDE REPEAT PROTEIN 1"/>
    <property type="match status" value="1"/>
</dbReference>
<evidence type="ECO:0008006" key="5">
    <source>
        <dbReference type="Google" id="ProtNLM"/>
    </source>
</evidence>
<evidence type="ECO:0000256" key="2">
    <source>
        <dbReference type="SAM" id="MobiDB-lite"/>
    </source>
</evidence>
<dbReference type="OrthoDB" id="1872379at2759"/>
<feature type="region of interest" description="Disordered" evidence="2">
    <location>
        <begin position="27"/>
        <end position="50"/>
    </location>
</feature>
<dbReference type="AlphaFoldDB" id="A0A9P0L8D4"/>
<proteinExistence type="predicted"/>
<dbReference type="PANTHER" id="PTHR46014">
    <property type="entry name" value="TETRATRICOPEPTIDE REPEAT PROTEIN 1"/>
    <property type="match status" value="1"/>
</dbReference>
<comment type="caution">
    <text evidence="3">The sequence shown here is derived from an EMBL/GenBank/DDBJ whole genome shotgun (WGS) entry which is preliminary data.</text>
</comment>
<name>A0A9P0L8D4_ACAOB</name>
<reference evidence="3" key="1">
    <citation type="submission" date="2022-03" db="EMBL/GenBank/DDBJ databases">
        <authorList>
            <person name="Sayadi A."/>
        </authorList>
    </citation>
    <scope>NUCLEOTIDE SEQUENCE</scope>
</reference>
<dbReference type="Gene3D" id="1.25.40.10">
    <property type="entry name" value="Tetratricopeptide repeat domain"/>
    <property type="match status" value="1"/>
</dbReference>
<keyword evidence="4" id="KW-1185">Reference proteome</keyword>
<evidence type="ECO:0000256" key="1">
    <source>
        <dbReference type="PROSITE-ProRule" id="PRU00339"/>
    </source>
</evidence>
<evidence type="ECO:0000313" key="3">
    <source>
        <dbReference type="EMBL" id="CAH1988264.1"/>
    </source>
</evidence>
<feature type="region of interest" description="Disordered" evidence="2">
    <location>
        <begin position="254"/>
        <end position="277"/>
    </location>
</feature>
<dbReference type="SMART" id="SM00028">
    <property type="entry name" value="TPR"/>
    <property type="match status" value="3"/>
</dbReference>
<dbReference type="Pfam" id="PF13181">
    <property type="entry name" value="TPR_8"/>
    <property type="match status" value="1"/>
</dbReference>
<evidence type="ECO:0000313" key="4">
    <source>
        <dbReference type="Proteomes" id="UP001152888"/>
    </source>
</evidence>
<keyword evidence="1" id="KW-0802">TPR repeat</keyword>
<sequence length="277" mass="31693">MSQNDATGIARNEEVVDEITSDLNAQCSISQENDKSGATAEDIAKAERDSQIPEDFEDCITETNKEDEDDYVNEQALEDLQATLSDDDKKLKHQEALQLKAQGNEEFRDEKYVESISTYTKALRICPLKYSNDSMFCRSILYANRAASKNMINRKKSAIDDCSKAIELNKHYVKVYLRRAKLYEDTEKLDESLEDYKKILEMDPANKEAREAQIRLPPKIAERNEKMKNEMLGKLKDLGNMFLKPFGLSTQNFEMNQDPNSGGYSINFKQNPNEPSL</sequence>
<protein>
    <recommendedName>
        <fullName evidence="5">Tetratricopeptide repeat protein 1</fullName>
    </recommendedName>
</protein>